<keyword evidence="4" id="KW-1185">Reference proteome</keyword>
<sequence>MFLLSMNVLMATDITGDIDNELMKEQWTFVRFYAPWCAYTQISESKWKQLTESYGDKVRFVDVNCKQLGTKICKEKYDVRGYPAFKLYKNGRYFDLFKATLPRELDVFTEWLNRATSNRRDY</sequence>
<dbReference type="Proteomes" id="UP001642409">
    <property type="component" value="Unassembled WGS sequence"/>
</dbReference>
<dbReference type="GO" id="GO:0003756">
    <property type="term" value="F:protein disulfide isomerase activity"/>
    <property type="evidence" value="ECO:0007669"/>
    <property type="project" value="TreeGrafter"/>
</dbReference>
<dbReference type="InterPro" id="IPR013766">
    <property type="entry name" value="Thioredoxin_domain"/>
</dbReference>
<evidence type="ECO:0000313" key="2">
    <source>
        <dbReference type="EMBL" id="CAI9927837.1"/>
    </source>
</evidence>
<dbReference type="GO" id="GO:0005783">
    <property type="term" value="C:endoplasmic reticulum"/>
    <property type="evidence" value="ECO:0007669"/>
    <property type="project" value="TreeGrafter"/>
</dbReference>
<dbReference type="PANTHER" id="PTHR45672">
    <property type="entry name" value="PROTEIN DISULFIDE-ISOMERASE C17H9.14C-RELATED"/>
    <property type="match status" value="1"/>
</dbReference>
<evidence type="ECO:0000259" key="1">
    <source>
        <dbReference type="PROSITE" id="PS51352"/>
    </source>
</evidence>
<dbReference type="AlphaFoldDB" id="A0AA86TUQ0"/>
<dbReference type="Pfam" id="PF00085">
    <property type="entry name" value="Thioredoxin"/>
    <property type="match status" value="1"/>
</dbReference>
<dbReference type="SUPFAM" id="SSF52833">
    <property type="entry name" value="Thioredoxin-like"/>
    <property type="match status" value="1"/>
</dbReference>
<reference evidence="3 4" key="2">
    <citation type="submission" date="2024-07" db="EMBL/GenBank/DDBJ databases">
        <authorList>
            <person name="Akdeniz Z."/>
        </authorList>
    </citation>
    <scope>NUCLEOTIDE SEQUENCE [LARGE SCALE GENOMIC DNA]</scope>
</reference>
<dbReference type="EMBL" id="CATOUU010000386">
    <property type="protein sequence ID" value="CAI9927837.1"/>
    <property type="molecule type" value="Genomic_DNA"/>
</dbReference>
<proteinExistence type="predicted"/>
<keyword evidence="2" id="KW-0413">Isomerase</keyword>
<dbReference type="GO" id="GO:0006457">
    <property type="term" value="P:protein folding"/>
    <property type="evidence" value="ECO:0007669"/>
    <property type="project" value="TreeGrafter"/>
</dbReference>
<accession>A0AA86TUQ0</accession>
<organism evidence="2">
    <name type="scientific">Hexamita inflata</name>
    <dbReference type="NCBI Taxonomy" id="28002"/>
    <lineage>
        <taxon>Eukaryota</taxon>
        <taxon>Metamonada</taxon>
        <taxon>Diplomonadida</taxon>
        <taxon>Hexamitidae</taxon>
        <taxon>Hexamitinae</taxon>
        <taxon>Hexamita</taxon>
    </lineage>
</organism>
<comment type="caution">
    <text evidence="2">The sequence shown here is derived from an EMBL/GenBank/DDBJ whole genome shotgun (WGS) entry which is preliminary data.</text>
</comment>
<evidence type="ECO:0000313" key="4">
    <source>
        <dbReference type="Proteomes" id="UP001642409"/>
    </source>
</evidence>
<gene>
    <name evidence="2" type="ORF">HINF_LOCUS15482</name>
    <name evidence="3" type="ORF">HINF_LOCUS3291</name>
</gene>
<dbReference type="InterPro" id="IPR036249">
    <property type="entry name" value="Thioredoxin-like_sf"/>
</dbReference>
<name>A0AA86TUQ0_9EUKA</name>
<reference evidence="2" key="1">
    <citation type="submission" date="2023-06" db="EMBL/GenBank/DDBJ databases">
        <authorList>
            <person name="Kurt Z."/>
        </authorList>
    </citation>
    <scope>NUCLEOTIDE SEQUENCE</scope>
</reference>
<dbReference type="Gene3D" id="3.40.30.10">
    <property type="entry name" value="Glutaredoxin"/>
    <property type="match status" value="1"/>
</dbReference>
<dbReference type="EMBL" id="CAXDID020000006">
    <property type="protein sequence ID" value="CAL5975356.1"/>
    <property type="molecule type" value="Genomic_DNA"/>
</dbReference>
<dbReference type="InterPro" id="IPR051063">
    <property type="entry name" value="PDI"/>
</dbReference>
<protein>
    <submittedName>
        <fullName evidence="2">Protein disulfide isomerase PDI5</fullName>
    </submittedName>
    <submittedName>
        <fullName evidence="3">Protein_disulfide isomerase PDI5</fullName>
    </submittedName>
</protein>
<dbReference type="PROSITE" id="PS51352">
    <property type="entry name" value="THIOREDOXIN_2"/>
    <property type="match status" value="1"/>
</dbReference>
<feature type="domain" description="Thioredoxin" evidence="1">
    <location>
        <begin position="1"/>
        <end position="117"/>
    </location>
</feature>
<evidence type="ECO:0000313" key="3">
    <source>
        <dbReference type="EMBL" id="CAL5975356.1"/>
    </source>
</evidence>